<reference evidence="1 2" key="1">
    <citation type="submission" date="2016-11" db="EMBL/GenBank/DDBJ databases">
        <authorList>
            <consortium name="Pathogen Informatics"/>
        </authorList>
    </citation>
    <scope>NUCLEOTIDE SEQUENCE [LARGE SCALE GENOMIC DNA]</scope>
    <source>
        <strain evidence="1 2">911</strain>
    </source>
</reference>
<evidence type="ECO:0000313" key="1">
    <source>
        <dbReference type="EMBL" id="SKL81875.1"/>
    </source>
</evidence>
<dbReference type="RefSeq" id="WP_130132721.1">
    <property type="nucleotide sequence ID" value="NZ_CP021122.1"/>
</dbReference>
<dbReference type="EMBL" id="FVGW01000002">
    <property type="protein sequence ID" value="SKL81875.1"/>
    <property type="molecule type" value="Genomic_DNA"/>
</dbReference>
<proteinExistence type="predicted"/>
<dbReference type="Proteomes" id="UP000190074">
    <property type="component" value="Unassembled WGS sequence"/>
</dbReference>
<accession>A0A1T5WFP6</accession>
<organism evidence="1 2">
    <name type="scientific">Mycobacteroides abscessus subsp. massiliense</name>
    <dbReference type="NCBI Taxonomy" id="1962118"/>
    <lineage>
        <taxon>Bacteria</taxon>
        <taxon>Bacillati</taxon>
        <taxon>Actinomycetota</taxon>
        <taxon>Actinomycetes</taxon>
        <taxon>Mycobacteriales</taxon>
        <taxon>Mycobacteriaceae</taxon>
        <taxon>Mycobacteroides</taxon>
        <taxon>Mycobacteroides abscessus</taxon>
    </lineage>
</organism>
<dbReference type="AlphaFoldDB" id="A0A1T5WFP6"/>
<name>A0A1T5WFP6_9MYCO</name>
<sequence length="201" mass="21514">MVEADERIATEMILNIDRAGAAAISIDIPQAAYTPTTEIGFSVQASTGLQVVAHSVRYIVEVQRRGGIMPRALLGGEFLVSTGSASAVNILVGNPWDEAGEHVIKSELNRLRGFVPGLPVDFVEGIRSGLMQDNWPLPPGVLTIDRAGYDVMESSSPIFMEAAMVLRACISAELTGQVIEHNVEAAMLKFASMVYPSGREG</sequence>
<protein>
    <submittedName>
        <fullName evidence="1">Uncharacterized protein</fullName>
    </submittedName>
</protein>
<evidence type="ECO:0000313" key="2">
    <source>
        <dbReference type="Proteomes" id="UP000190074"/>
    </source>
</evidence>
<gene>
    <name evidence="1" type="ORF">SAMEA2259716_01735</name>
</gene>